<organism evidence="1">
    <name type="scientific">marine sediment metagenome</name>
    <dbReference type="NCBI Taxonomy" id="412755"/>
    <lineage>
        <taxon>unclassified sequences</taxon>
        <taxon>metagenomes</taxon>
        <taxon>ecological metagenomes</taxon>
    </lineage>
</organism>
<dbReference type="AlphaFoldDB" id="X1GJR5"/>
<sequence length="283" mass="30561">GVRYTVRRAQPSFTPGDTITVPFEINTAALKETGLYNVIADITDLPGNRLFSNIIGYLQVLPVPLPPLPPPPEVPLPPPPEVPLPPPPEVPVPPEVPLPSQFSVAVQMGSQRVEVGQSITIPFTYTHVGAPEMVTLRAAIGDERPAYLGGFDEIWWADKTVSVPAHAVPTPISESITIQITPKFLAPGIYSVYAKVDGGIPRAESPHLINIIEVVAPPEAPPEAPPAPPPEVPAPPVEIGFAISMMSGNFPTATTWNADFNKRYYAWFLPVTELWQGNWDMGP</sequence>
<feature type="non-terminal residue" evidence="1">
    <location>
        <position position="283"/>
    </location>
</feature>
<accession>X1GJR5</accession>
<name>X1GJR5_9ZZZZ</name>
<comment type="caution">
    <text evidence="1">The sequence shown here is derived from an EMBL/GenBank/DDBJ whole genome shotgun (WGS) entry which is preliminary data.</text>
</comment>
<protein>
    <submittedName>
        <fullName evidence="1">Uncharacterized protein</fullName>
    </submittedName>
</protein>
<gene>
    <name evidence="1" type="ORF">S03H2_34752</name>
</gene>
<dbReference type="EMBL" id="BARU01021224">
    <property type="protein sequence ID" value="GAH58161.1"/>
    <property type="molecule type" value="Genomic_DNA"/>
</dbReference>
<feature type="non-terminal residue" evidence="1">
    <location>
        <position position="1"/>
    </location>
</feature>
<proteinExistence type="predicted"/>
<evidence type="ECO:0000313" key="1">
    <source>
        <dbReference type="EMBL" id="GAH58161.1"/>
    </source>
</evidence>
<reference evidence="1" key="1">
    <citation type="journal article" date="2014" name="Front. Microbiol.">
        <title>High frequency of phylogenetically diverse reductive dehalogenase-homologous genes in deep subseafloor sedimentary metagenomes.</title>
        <authorList>
            <person name="Kawai M."/>
            <person name="Futagami T."/>
            <person name="Toyoda A."/>
            <person name="Takaki Y."/>
            <person name="Nishi S."/>
            <person name="Hori S."/>
            <person name="Arai W."/>
            <person name="Tsubouchi T."/>
            <person name="Morono Y."/>
            <person name="Uchiyama I."/>
            <person name="Ito T."/>
            <person name="Fujiyama A."/>
            <person name="Inagaki F."/>
            <person name="Takami H."/>
        </authorList>
    </citation>
    <scope>NUCLEOTIDE SEQUENCE</scope>
    <source>
        <strain evidence="1">Expedition CK06-06</strain>
    </source>
</reference>